<reference evidence="2 3" key="2">
    <citation type="submission" date="2018-08" db="EMBL/GenBank/DDBJ databases">
        <authorList>
            <person name="Laetsch R D."/>
            <person name="Stevens L."/>
            <person name="Kumar S."/>
            <person name="Blaxter L. M."/>
        </authorList>
    </citation>
    <scope>NUCLEOTIDE SEQUENCE [LARGE SCALE GENOMIC DNA]</scope>
</reference>
<evidence type="ECO:0000313" key="2">
    <source>
        <dbReference type="EMBL" id="VDK69930.1"/>
    </source>
</evidence>
<dbReference type="Proteomes" id="UP000271087">
    <property type="component" value="Unassembled WGS sequence"/>
</dbReference>
<feature type="region of interest" description="Disordered" evidence="1">
    <location>
        <begin position="130"/>
        <end position="151"/>
    </location>
</feature>
<dbReference type="EMBL" id="UYRW01000718">
    <property type="protein sequence ID" value="VDK69930.1"/>
    <property type="molecule type" value="Genomic_DNA"/>
</dbReference>
<organism evidence="4">
    <name type="scientific">Onchocerca ochengi</name>
    <name type="common">Filarial nematode worm</name>
    <dbReference type="NCBI Taxonomy" id="42157"/>
    <lineage>
        <taxon>Eukaryota</taxon>
        <taxon>Metazoa</taxon>
        <taxon>Ecdysozoa</taxon>
        <taxon>Nematoda</taxon>
        <taxon>Chromadorea</taxon>
        <taxon>Rhabditida</taxon>
        <taxon>Spirurina</taxon>
        <taxon>Spiruromorpha</taxon>
        <taxon>Filarioidea</taxon>
        <taxon>Onchocercidae</taxon>
        <taxon>Onchocerca</taxon>
    </lineage>
</organism>
<protein>
    <submittedName>
        <fullName evidence="4">Nucleolar and spindle-associated protein 1</fullName>
    </submittedName>
</protein>
<evidence type="ECO:0000313" key="4">
    <source>
        <dbReference type="WBParaSite" id="nOo.2.0.1.t03651-RA"/>
    </source>
</evidence>
<accession>A0A182E6L2</accession>
<dbReference type="STRING" id="42157.A0A182E6L2"/>
<proteinExistence type="predicted"/>
<dbReference type="OrthoDB" id="5810714at2759"/>
<dbReference type="WBParaSite" id="nOo.2.0.1.t03651-RA">
    <property type="protein sequence ID" value="nOo.2.0.1.t03651-RA"/>
    <property type="gene ID" value="nOo.2.0.1.g03651"/>
</dbReference>
<keyword evidence="3" id="KW-1185">Reference proteome</keyword>
<evidence type="ECO:0000256" key="1">
    <source>
        <dbReference type="SAM" id="MobiDB-lite"/>
    </source>
</evidence>
<sequence>MENKSEDLEIIQNHFATLKYSQLRKVAKQYAINANQKKEVLIMELSKVWNHHECNKENIAPKEIAESKMALSCSSKSSLNDTFNQTFSIERDSDNDMKPCTEKFIATNENSNEEENILLRTQEISFVPLNDSSSNPKIKQDKSTPCKSKSAEPGTIVARFAALHQKLVEKQPTLQEADANVKRKFAEHEKAVPNIFKRLATPKFSKKAKPEVGVAVETTGYKFKNVVEDPSKMNFLFSKLYGTKNAFATVQNNTNVDVKELTKRPNTKQVRRSPRLAKLIKHTNSVTVPQLSTRLQRLAIPKGKHPEVSETESEKKAVRRCGRRYVPYRRMIPYVDTTKMTDNQFHEAKMLGQIQTFTAVSSSRTEMRQQLRLKRNETRERIMKAKRGY</sequence>
<gene>
    <name evidence="2" type="ORF">NOO_LOCUS3651</name>
</gene>
<dbReference type="AlphaFoldDB" id="A0A182E6L2"/>
<name>A0A182E6L2_ONCOC</name>
<evidence type="ECO:0000313" key="3">
    <source>
        <dbReference type="Proteomes" id="UP000271087"/>
    </source>
</evidence>
<reference evidence="4" key="1">
    <citation type="submission" date="2016-06" db="UniProtKB">
        <authorList>
            <consortium name="WormBaseParasite"/>
        </authorList>
    </citation>
    <scope>IDENTIFICATION</scope>
</reference>